<accession>A0A285N577</accession>
<evidence type="ECO:0000259" key="1">
    <source>
        <dbReference type="Pfam" id="PF00126"/>
    </source>
</evidence>
<dbReference type="SUPFAM" id="SSF46785">
    <property type="entry name" value="Winged helix' DNA-binding domain"/>
    <property type="match status" value="1"/>
</dbReference>
<dbReference type="InterPro" id="IPR000847">
    <property type="entry name" value="LysR_HTH_N"/>
</dbReference>
<protein>
    <submittedName>
        <fullName evidence="2">Molybdate transport system regulatory protein</fullName>
    </submittedName>
</protein>
<dbReference type="PANTHER" id="PTHR30432:SF1">
    <property type="entry name" value="DNA-BINDING TRANSCRIPTIONAL DUAL REGULATOR MODE"/>
    <property type="match status" value="1"/>
</dbReference>
<dbReference type="Proteomes" id="UP000219036">
    <property type="component" value="Unassembled WGS sequence"/>
</dbReference>
<dbReference type="Gene3D" id="1.10.10.10">
    <property type="entry name" value="Winged helix-like DNA-binding domain superfamily/Winged helix DNA-binding domain"/>
    <property type="match status" value="1"/>
</dbReference>
<dbReference type="OrthoDB" id="285216at2"/>
<dbReference type="InterPro" id="IPR036388">
    <property type="entry name" value="WH-like_DNA-bd_sf"/>
</dbReference>
<keyword evidence="3" id="KW-1185">Reference proteome</keyword>
<dbReference type="PANTHER" id="PTHR30432">
    <property type="entry name" value="TRANSCRIPTIONAL REGULATOR MODE"/>
    <property type="match status" value="1"/>
</dbReference>
<evidence type="ECO:0000313" key="3">
    <source>
        <dbReference type="Proteomes" id="UP000219036"/>
    </source>
</evidence>
<dbReference type="EMBL" id="OBEI01000001">
    <property type="protein sequence ID" value="SNZ03997.1"/>
    <property type="molecule type" value="Genomic_DNA"/>
</dbReference>
<dbReference type="GO" id="GO:0003700">
    <property type="term" value="F:DNA-binding transcription factor activity"/>
    <property type="evidence" value="ECO:0007669"/>
    <property type="project" value="InterPro"/>
</dbReference>
<evidence type="ECO:0000313" key="2">
    <source>
        <dbReference type="EMBL" id="SNZ03997.1"/>
    </source>
</evidence>
<dbReference type="Pfam" id="PF00126">
    <property type="entry name" value="HTH_1"/>
    <property type="match status" value="1"/>
</dbReference>
<feature type="domain" description="HTH lysR-type" evidence="1">
    <location>
        <begin position="26"/>
        <end position="84"/>
    </location>
</feature>
<dbReference type="RefSeq" id="WP_096999703.1">
    <property type="nucleotide sequence ID" value="NZ_OBEI01000001.1"/>
</dbReference>
<sequence>MRYKIKFKVWLEKDKDIIMGLGRDKLLREIDKQGSISKAAKEVGMSYKKAWSFIKTMEKRLGIKLIETKRGGKGGGGAYLTDDAKRLLKDFEKITDAFERLTRELSKDE</sequence>
<dbReference type="InterPro" id="IPR051815">
    <property type="entry name" value="Molybdate_resp_trans_reg"/>
</dbReference>
<organism evidence="2 3">
    <name type="scientific">Persephonella hydrogeniphila</name>
    <dbReference type="NCBI Taxonomy" id="198703"/>
    <lineage>
        <taxon>Bacteria</taxon>
        <taxon>Pseudomonadati</taxon>
        <taxon>Aquificota</taxon>
        <taxon>Aquificia</taxon>
        <taxon>Aquificales</taxon>
        <taxon>Hydrogenothermaceae</taxon>
        <taxon>Persephonella</taxon>
    </lineage>
</organism>
<name>A0A285N577_9AQUI</name>
<proteinExistence type="predicted"/>
<reference evidence="3" key="1">
    <citation type="submission" date="2017-09" db="EMBL/GenBank/DDBJ databases">
        <authorList>
            <person name="Varghese N."/>
            <person name="Submissions S."/>
        </authorList>
    </citation>
    <scope>NUCLEOTIDE SEQUENCE [LARGE SCALE GENOMIC DNA]</scope>
    <source>
        <strain evidence="3">DSM 15103</strain>
    </source>
</reference>
<gene>
    <name evidence="2" type="ORF">SAMN06265182_0526</name>
</gene>
<dbReference type="AlphaFoldDB" id="A0A285N577"/>
<dbReference type="InterPro" id="IPR036390">
    <property type="entry name" value="WH_DNA-bd_sf"/>
</dbReference>